<keyword evidence="6" id="KW-0963">Cytoplasm</keyword>
<dbReference type="eggNOG" id="KOG4835">
    <property type="taxonomic scope" value="Eukaryota"/>
</dbReference>
<dbReference type="GO" id="GO:0010468">
    <property type="term" value="P:regulation of gene expression"/>
    <property type="evidence" value="ECO:0007669"/>
    <property type="project" value="TreeGrafter"/>
</dbReference>
<dbReference type="GO" id="GO:0000178">
    <property type="term" value="C:exosome (RNase complex)"/>
    <property type="evidence" value="ECO:0007669"/>
    <property type="project" value="TreeGrafter"/>
</dbReference>
<keyword evidence="3 6" id="KW-0698">rRNA processing</keyword>
<gene>
    <name evidence="8" type="ORF">Esi_0044_0054</name>
</gene>
<evidence type="ECO:0000313" key="8">
    <source>
        <dbReference type="EMBL" id="CBN77282.1"/>
    </source>
</evidence>
<dbReference type="InterPro" id="IPR007146">
    <property type="entry name" value="Sas10/Utp3/C1D"/>
</dbReference>
<evidence type="ECO:0000256" key="4">
    <source>
        <dbReference type="ARBA" id="ARBA00022884"/>
    </source>
</evidence>
<comment type="function">
    <text evidence="6">Plays a role in the recruitment of the exosome to pre-rRNA to mediate the 3'-5' end processing of the 5.8S rRNA.</text>
</comment>
<accession>D8LNC5</accession>
<dbReference type="EMBL" id="FN649747">
    <property type="protein sequence ID" value="CBN77282.1"/>
    <property type="molecule type" value="Genomic_DNA"/>
</dbReference>
<feature type="compositionally biased region" description="Basic residues" evidence="7">
    <location>
        <begin position="203"/>
        <end position="212"/>
    </location>
</feature>
<dbReference type="STRING" id="2880.D8LNC5"/>
<dbReference type="EMBL" id="FN648641">
    <property type="protein sequence ID" value="CBN77282.1"/>
    <property type="molecule type" value="Genomic_DNA"/>
</dbReference>
<dbReference type="GO" id="GO:0005730">
    <property type="term" value="C:nucleolus"/>
    <property type="evidence" value="ECO:0007669"/>
    <property type="project" value="UniProtKB-SubCell"/>
</dbReference>
<sequence length="293" mass="30047">MAGASEESKGVESLKNFERALGHVRNSVRPLTLMSREEVGGCVSAKDRATLNLQVAYGVSSLFYMFLKTQGVSPSTHPVKGELDRIRGYFGRLKNVGKPPEQRTLKVDQDASRRFINAALSGDSVWQNAKGTDPKSAQQKRASAGIGRANPAGQPEDFSAQAAGAAATAAAEAEAEAPENTPLPVNGGTGQKPLLAATPGSKRGGRNAKRKLTAGTSAGAAFVAGATGAGAGAGKKRRSGGGGSNASHGDGPAEARWGEGPEAAVPGESTPGPKKPKGKAGKNKKNNSRHNTW</sequence>
<dbReference type="OrthoDB" id="10261072at2759"/>
<evidence type="ECO:0000256" key="6">
    <source>
        <dbReference type="RuleBase" id="RU368003"/>
    </source>
</evidence>
<feature type="compositionally biased region" description="Low complexity" evidence="7">
    <location>
        <begin position="160"/>
        <end position="172"/>
    </location>
</feature>
<feature type="compositionally biased region" description="Polar residues" evidence="7">
    <location>
        <begin position="126"/>
        <end position="141"/>
    </location>
</feature>
<keyword evidence="4 6" id="KW-0694">RNA-binding</keyword>
<proteinExistence type="inferred from homology"/>
<name>D8LNC5_ECTSI</name>
<keyword evidence="5 6" id="KW-0539">Nucleus</keyword>
<dbReference type="PANTHER" id="PTHR15341">
    <property type="entry name" value="SUN-COR STEROID HORMONE RECEPTOR CO-REPRESSOR"/>
    <property type="match status" value="1"/>
</dbReference>
<comment type="subunit">
    <text evidence="6">Monomer and homodimer.</text>
</comment>
<dbReference type="InParanoid" id="D8LNC5"/>
<evidence type="ECO:0000256" key="5">
    <source>
        <dbReference type="ARBA" id="ARBA00023242"/>
    </source>
</evidence>
<keyword evidence="6" id="KW-0238">DNA-binding</keyword>
<dbReference type="InterPro" id="IPR011082">
    <property type="entry name" value="Exosome-assoc_fac/DNA_repair"/>
</dbReference>
<comment type="similarity">
    <text evidence="2 6">Belongs to the C1D family.</text>
</comment>
<organism evidence="8 9">
    <name type="scientific">Ectocarpus siliculosus</name>
    <name type="common">Brown alga</name>
    <name type="synonym">Conferva siliculosa</name>
    <dbReference type="NCBI Taxonomy" id="2880"/>
    <lineage>
        <taxon>Eukaryota</taxon>
        <taxon>Sar</taxon>
        <taxon>Stramenopiles</taxon>
        <taxon>Ochrophyta</taxon>
        <taxon>PX clade</taxon>
        <taxon>Phaeophyceae</taxon>
        <taxon>Ectocarpales</taxon>
        <taxon>Ectocarpaceae</taxon>
        <taxon>Ectocarpus</taxon>
    </lineage>
</organism>
<dbReference type="GO" id="GO:0000460">
    <property type="term" value="P:maturation of 5.8S rRNA"/>
    <property type="evidence" value="ECO:0007669"/>
    <property type="project" value="TreeGrafter"/>
</dbReference>
<evidence type="ECO:0000256" key="3">
    <source>
        <dbReference type="ARBA" id="ARBA00022552"/>
    </source>
</evidence>
<dbReference type="PANTHER" id="PTHR15341:SF3">
    <property type="entry name" value="NUCLEAR NUCLEIC ACID-BINDING PROTEIN C1D"/>
    <property type="match status" value="1"/>
</dbReference>
<dbReference type="AlphaFoldDB" id="D8LNC5"/>
<dbReference type="GO" id="GO:0003723">
    <property type="term" value="F:RNA binding"/>
    <property type="evidence" value="ECO:0007669"/>
    <property type="project" value="UniProtKB-UniRule"/>
</dbReference>
<evidence type="ECO:0000256" key="2">
    <source>
        <dbReference type="ARBA" id="ARBA00009154"/>
    </source>
</evidence>
<keyword evidence="9" id="KW-1185">Reference proteome</keyword>
<protein>
    <recommendedName>
        <fullName evidence="6">Nuclear nucleic acid-binding protein C1D</fullName>
    </recommendedName>
</protein>
<evidence type="ECO:0000256" key="7">
    <source>
        <dbReference type="SAM" id="MobiDB-lite"/>
    </source>
</evidence>
<comment type="subcellular location">
    <subcellularLocation>
        <location evidence="6">Cytoplasm</location>
    </subcellularLocation>
    <subcellularLocation>
        <location evidence="6">Nucleus</location>
        <location evidence="6">Nucleolus</location>
    </subcellularLocation>
    <subcellularLocation>
        <location evidence="1 6">Nucleus</location>
    </subcellularLocation>
</comment>
<feature type="region of interest" description="Disordered" evidence="7">
    <location>
        <begin position="126"/>
        <end position="293"/>
    </location>
</feature>
<feature type="compositionally biased region" description="Low complexity" evidence="7">
    <location>
        <begin position="214"/>
        <end position="226"/>
    </location>
</feature>
<reference evidence="8 9" key="1">
    <citation type="journal article" date="2010" name="Nature">
        <title>The Ectocarpus genome and the independent evolution of multicellularity in brown algae.</title>
        <authorList>
            <person name="Cock J.M."/>
            <person name="Sterck L."/>
            <person name="Rouze P."/>
            <person name="Scornet D."/>
            <person name="Allen A.E."/>
            <person name="Amoutzias G."/>
            <person name="Anthouard V."/>
            <person name="Artiguenave F."/>
            <person name="Aury J.M."/>
            <person name="Badger J.H."/>
            <person name="Beszteri B."/>
            <person name="Billiau K."/>
            <person name="Bonnet E."/>
            <person name="Bothwell J.H."/>
            <person name="Bowler C."/>
            <person name="Boyen C."/>
            <person name="Brownlee C."/>
            <person name="Carrano C.J."/>
            <person name="Charrier B."/>
            <person name="Cho G.Y."/>
            <person name="Coelho S.M."/>
            <person name="Collen J."/>
            <person name="Corre E."/>
            <person name="Da Silva C."/>
            <person name="Delage L."/>
            <person name="Delaroque N."/>
            <person name="Dittami S.M."/>
            <person name="Doulbeau S."/>
            <person name="Elias M."/>
            <person name="Farnham G."/>
            <person name="Gachon C.M."/>
            <person name="Gschloessl B."/>
            <person name="Heesch S."/>
            <person name="Jabbari K."/>
            <person name="Jubin C."/>
            <person name="Kawai H."/>
            <person name="Kimura K."/>
            <person name="Kloareg B."/>
            <person name="Kupper F.C."/>
            <person name="Lang D."/>
            <person name="Le Bail A."/>
            <person name="Leblanc C."/>
            <person name="Lerouge P."/>
            <person name="Lohr M."/>
            <person name="Lopez P.J."/>
            <person name="Martens C."/>
            <person name="Maumus F."/>
            <person name="Michel G."/>
            <person name="Miranda-Saavedra D."/>
            <person name="Morales J."/>
            <person name="Moreau H."/>
            <person name="Motomura T."/>
            <person name="Nagasato C."/>
            <person name="Napoli C.A."/>
            <person name="Nelson D.R."/>
            <person name="Nyvall-Collen P."/>
            <person name="Peters A.F."/>
            <person name="Pommier C."/>
            <person name="Potin P."/>
            <person name="Poulain J."/>
            <person name="Quesneville H."/>
            <person name="Read B."/>
            <person name="Rensing S.A."/>
            <person name="Ritter A."/>
            <person name="Rousvoal S."/>
            <person name="Samanta M."/>
            <person name="Samson G."/>
            <person name="Schroeder D.C."/>
            <person name="Segurens B."/>
            <person name="Strittmatter M."/>
            <person name="Tonon T."/>
            <person name="Tregear J.W."/>
            <person name="Valentin K."/>
            <person name="von Dassow P."/>
            <person name="Yamagishi T."/>
            <person name="Van de Peer Y."/>
            <person name="Wincker P."/>
        </authorList>
    </citation>
    <scope>NUCLEOTIDE SEQUENCE [LARGE SCALE GENOMIC DNA]</scope>
    <source>
        <strain evidence="9">Ec32 / CCAP1310/4</strain>
    </source>
</reference>
<evidence type="ECO:0000313" key="9">
    <source>
        <dbReference type="Proteomes" id="UP000002630"/>
    </source>
</evidence>
<dbReference type="GO" id="GO:0003677">
    <property type="term" value="F:DNA binding"/>
    <property type="evidence" value="ECO:0007669"/>
    <property type="project" value="UniProtKB-KW"/>
</dbReference>
<dbReference type="GO" id="GO:0005737">
    <property type="term" value="C:cytoplasm"/>
    <property type="evidence" value="ECO:0007669"/>
    <property type="project" value="UniProtKB-SubCell"/>
</dbReference>
<dbReference type="Proteomes" id="UP000002630">
    <property type="component" value="Linkage Group LG22"/>
</dbReference>
<dbReference type="Pfam" id="PF04000">
    <property type="entry name" value="Sas10_Utp3"/>
    <property type="match status" value="1"/>
</dbReference>
<evidence type="ECO:0000256" key="1">
    <source>
        <dbReference type="ARBA" id="ARBA00004123"/>
    </source>
</evidence>
<feature type="compositionally biased region" description="Basic residues" evidence="7">
    <location>
        <begin position="274"/>
        <end position="293"/>
    </location>
</feature>